<dbReference type="EMBL" id="MN740936">
    <property type="protein sequence ID" value="QHU18699.1"/>
    <property type="molecule type" value="Genomic_DNA"/>
</dbReference>
<sequence>MDSLKDILSDIRIFMYGGMQNLPLTLAGTFLIVGLFTANYAILFFLLGMLLVVPFATFLLNGSLGALLVSKFPNIVKVRTSDICKIVIPYTTLKNPAQGQEENVIFSPWLSMTVFFIGYLFTNSMELYYRVPTEGTLQITPSEESDIQKKENTRKTQAMLSMVSILLFGLIVIGFRMYSGCESILGAVLTVLFFSYAGRLWYGGLSSIGEDRLSDLFGIANRLLPPSAIENKPIACVPIPA</sequence>
<name>A0A6C0KM46_9ZZZZ</name>
<keyword evidence="1" id="KW-0812">Transmembrane</keyword>
<keyword evidence="1" id="KW-1133">Transmembrane helix</keyword>
<organism evidence="2">
    <name type="scientific">viral metagenome</name>
    <dbReference type="NCBI Taxonomy" id="1070528"/>
    <lineage>
        <taxon>unclassified sequences</taxon>
        <taxon>metagenomes</taxon>
        <taxon>organismal metagenomes</taxon>
    </lineage>
</organism>
<keyword evidence="1" id="KW-0472">Membrane</keyword>
<evidence type="ECO:0000313" key="2">
    <source>
        <dbReference type="EMBL" id="QHU18699.1"/>
    </source>
</evidence>
<proteinExistence type="predicted"/>
<accession>A0A6C0KM46</accession>
<protein>
    <submittedName>
        <fullName evidence="2">Uncharacterized protein</fullName>
    </submittedName>
</protein>
<evidence type="ECO:0000256" key="1">
    <source>
        <dbReference type="SAM" id="Phobius"/>
    </source>
</evidence>
<reference evidence="2" key="1">
    <citation type="journal article" date="2020" name="Nature">
        <title>Giant virus diversity and host interactions through global metagenomics.</title>
        <authorList>
            <person name="Schulz F."/>
            <person name="Roux S."/>
            <person name="Paez-Espino D."/>
            <person name="Jungbluth S."/>
            <person name="Walsh D.A."/>
            <person name="Denef V.J."/>
            <person name="McMahon K.D."/>
            <person name="Konstantinidis K.T."/>
            <person name="Eloe-Fadrosh E.A."/>
            <person name="Kyrpides N.C."/>
            <person name="Woyke T."/>
        </authorList>
    </citation>
    <scope>NUCLEOTIDE SEQUENCE</scope>
    <source>
        <strain evidence="2">GVMAG-S-3300013006-158</strain>
    </source>
</reference>
<feature type="transmembrane region" description="Helical" evidence="1">
    <location>
        <begin position="44"/>
        <end position="69"/>
    </location>
</feature>
<feature type="transmembrane region" description="Helical" evidence="1">
    <location>
        <begin position="158"/>
        <end position="178"/>
    </location>
</feature>
<feature type="transmembrane region" description="Helical" evidence="1">
    <location>
        <begin position="21"/>
        <end position="38"/>
    </location>
</feature>
<feature type="transmembrane region" description="Helical" evidence="1">
    <location>
        <begin position="184"/>
        <end position="202"/>
    </location>
</feature>
<dbReference type="AlphaFoldDB" id="A0A6C0KM46"/>